<evidence type="ECO:0000313" key="2">
    <source>
        <dbReference type="Proteomes" id="UP000594014"/>
    </source>
</evidence>
<protein>
    <submittedName>
        <fullName evidence="1">Diguanylate cyclase</fullName>
    </submittedName>
</protein>
<dbReference type="EMBL" id="CP042469">
    <property type="protein sequence ID" value="QOX65302.1"/>
    <property type="molecule type" value="Genomic_DNA"/>
</dbReference>
<keyword evidence="2" id="KW-1185">Reference proteome</keyword>
<gene>
    <name evidence="1" type="ORF">FRZ06_19065</name>
</gene>
<dbReference type="Proteomes" id="UP000594014">
    <property type="component" value="Chromosome"/>
</dbReference>
<organism evidence="1 2">
    <name type="scientific">Anoxybacterium hadale</name>
    <dbReference type="NCBI Taxonomy" id="3408580"/>
    <lineage>
        <taxon>Bacteria</taxon>
        <taxon>Bacillati</taxon>
        <taxon>Bacillota</taxon>
        <taxon>Clostridia</taxon>
        <taxon>Peptostreptococcales</taxon>
        <taxon>Anaerovoracaceae</taxon>
        <taxon>Anoxybacterium</taxon>
    </lineage>
</organism>
<name>A0ACD1AFG8_9FIRM</name>
<sequence length="394" mass="45622">MGIRIVVSSFAGNWREGISIQTLAFLEIDFFALAVLLLIYLNIRHSSGQYIEQKIFMILILADAIILILDMGMWLLDGKTGFLIREIYILVTAFYYVFNPLICMIWYFYVDYKIYKSANRLKRVMIPMLVPAAVNAALSLASIFSGYMFYFDAENIYYRGSLFPLMAVISLFYLVYAMILIVAKKNLLEKREFFIMLVFGIPPLVGGVVQSLVYGLSLVWICATFSALIIFINMQNNQLYTDHLTGLFNRRQLDSYLRQNSQAMEDRMLAGVMIDLNAFKQINDQYGHNIGDQALQHTAEILTKTFRERDFIARYGGDEFLVLMTVHDCKVLKAAVQRLRENVKRFNEQSETPYQISLSIGYDCRSVESEQDVNDFLKHIDQLMYEDKQRRQPA</sequence>
<accession>A0ACD1AFG8</accession>
<reference evidence="1" key="1">
    <citation type="submission" date="2019-08" db="EMBL/GenBank/DDBJ databases">
        <title>Genome sequence of Clostridiales bacterium MT110.</title>
        <authorList>
            <person name="Cao J."/>
        </authorList>
    </citation>
    <scope>NUCLEOTIDE SEQUENCE</scope>
    <source>
        <strain evidence="1">MT110</strain>
    </source>
</reference>
<proteinExistence type="predicted"/>
<evidence type="ECO:0000313" key="1">
    <source>
        <dbReference type="EMBL" id="QOX65302.1"/>
    </source>
</evidence>